<protein>
    <submittedName>
        <fullName evidence="1">Uncharacterized protein</fullName>
    </submittedName>
</protein>
<dbReference type="Proteomes" id="UP000270291">
    <property type="component" value="Unassembled WGS sequence"/>
</dbReference>
<gene>
    <name evidence="1" type="ORF">EI293_00790</name>
</gene>
<evidence type="ECO:0000313" key="1">
    <source>
        <dbReference type="EMBL" id="RSK45739.1"/>
    </source>
</evidence>
<keyword evidence="2" id="KW-1185">Reference proteome</keyword>
<evidence type="ECO:0000313" key="2">
    <source>
        <dbReference type="Proteomes" id="UP000270291"/>
    </source>
</evidence>
<dbReference type="EMBL" id="RWIU01000001">
    <property type="protein sequence ID" value="RSK45739.1"/>
    <property type="molecule type" value="Genomic_DNA"/>
</dbReference>
<dbReference type="RefSeq" id="WP_125434771.1">
    <property type="nucleotide sequence ID" value="NZ_RWIU01000001.1"/>
</dbReference>
<comment type="caution">
    <text evidence="1">The sequence shown here is derived from an EMBL/GenBank/DDBJ whole genome shotgun (WGS) entry which is preliminary data.</text>
</comment>
<dbReference type="AlphaFoldDB" id="A0A428KGZ8"/>
<name>A0A428KGZ8_9BACT</name>
<proteinExistence type="predicted"/>
<sequence length="297" mass="33800">MNLIEIANLIRNNIQNIKYEYKYLSGEQNPYYLQGLGRLRLGLRNIKNIPYIQDELDKIESTWLFKSDADETRVDYSKNSEVEPYIKKIQTGLEYLLRVYNSSNYANSEDVIYIRLPELHSFEELARTANDLRKSIEIPVQLDDIGGDVEIVSAETGSIWLIVSVGSIAAINLVGSLCWAAMVLRKKHLEAKIFEQHLKTLELKNSAIEDFIMAQKSQLSNILANEAEAISNKHYNRNEPENIERLKLSINTIADLIEKGTQILPASKDSDTQKLFPDYNKGSLIESSIKQIMGSSI</sequence>
<organism evidence="1 2">
    <name type="scientific">Hymenobacter perfusus</name>
    <dbReference type="NCBI Taxonomy" id="1236770"/>
    <lineage>
        <taxon>Bacteria</taxon>
        <taxon>Pseudomonadati</taxon>
        <taxon>Bacteroidota</taxon>
        <taxon>Cytophagia</taxon>
        <taxon>Cytophagales</taxon>
        <taxon>Hymenobacteraceae</taxon>
        <taxon>Hymenobacter</taxon>
    </lineage>
</organism>
<reference evidence="1 2" key="1">
    <citation type="submission" date="2018-12" db="EMBL/GenBank/DDBJ databases">
        <authorList>
            <person name="Feng G."/>
            <person name="Zhu H."/>
        </authorList>
    </citation>
    <scope>NUCLEOTIDE SEQUENCE [LARGE SCALE GENOMIC DNA]</scope>
    <source>
        <strain evidence="1 2">LMG 26000</strain>
    </source>
</reference>
<accession>A0A428KGZ8</accession>
<dbReference type="OrthoDB" id="1356233at2"/>